<dbReference type="Proteomes" id="UP000316621">
    <property type="component" value="Chromosome 4"/>
</dbReference>
<protein>
    <submittedName>
        <fullName evidence="10">Uncharacterized protein</fullName>
    </submittedName>
</protein>
<organism evidence="10 11">
    <name type="scientific">Papaver somniferum</name>
    <name type="common">Opium poppy</name>
    <dbReference type="NCBI Taxonomy" id="3469"/>
    <lineage>
        <taxon>Eukaryota</taxon>
        <taxon>Viridiplantae</taxon>
        <taxon>Streptophyta</taxon>
        <taxon>Embryophyta</taxon>
        <taxon>Tracheophyta</taxon>
        <taxon>Spermatophyta</taxon>
        <taxon>Magnoliopsida</taxon>
        <taxon>Ranunculales</taxon>
        <taxon>Papaveraceae</taxon>
        <taxon>Papaveroideae</taxon>
        <taxon>Papaver</taxon>
    </lineage>
</organism>
<evidence type="ECO:0000313" key="10">
    <source>
        <dbReference type="EMBL" id="RZC57408.1"/>
    </source>
</evidence>
<dbReference type="SUPFAM" id="SSF46785">
    <property type="entry name" value="Winged helix' DNA-binding domain"/>
    <property type="match status" value="1"/>
</dbReference>
<dbReference type="InterPro" id="IPR036390">
    <property type="entry name" value="WH_DNA-bd_sf"/>
</dbReference>
<dbReference type="InterPro" id="IPR045135">
    <property type="entry name" value="Rpn7_N"/>
</dbReference>
<gene>
    <name evidence="10" type="ORF">C5167_004713</name>
</gene>
<dbReference type="GO" id="GO:0008180">
    <property type="term" value="C:COP9 signalosome"/>
    <property type="evidence" value="ECO:0007669"/>
    <property type="project" value="UniProtKB-KW"/>
</dbReference>
<evidence type="ECO:0000256" key="5">
    <source>
        <dbReference type="ARBA" id="ARBA00022790"/>
    </source>
</evidence>
<name>A0A4Y7JC83_PAPSO</name>
<evidence type="ECO:0000259" key="9">
    <source>
        <dbReference type="Pfam" id="PF10602"/>
    </source>
</evidence>
<dbReference type="EMBL" id="CM010718">
    <property type="protein sequence ID" value="RZC57408.1"/>
    <property type="molecule type" value="Genomic_DNA"/>
</dbReference>
<evidence type="ECO:0000259" key="8">
    <source>
        <dbReference type="Pfam" id="PF01399"/>
    </source>
</evidence>
<sequence>MKLDALRMAYDEIKKGENTNLFKEVVEKIDGKLGSEYCLDQSWVDSVDRKAEVRKEKLESELNAYRTNLIIESIRMGYNDFGDFYHSHGHLGDALESYARTRDYCTNSKHILQMCLNAILVSIEMGQFTLAASYVSMAEQTPGAKDPVTLAKLRCVAGLAHLESKEYKLAAGKFLETGPDLRDTYTEVVTPQDDKVVQNFNLRRNFLELAPEIWEIVYNFYSSEYASCLKYLEDLKTNLLLDIHLHDHVEMLYREIRHKALIQYTLPMGFVDLDKMAEAFRTDVSVLEEELVPLISEYHMQLKSQSRAASCEVDRCLKLVLHYKKAIAAIPNLEKSTYLEDEINSTVATLNDKKLYRKQITDLHGKRACFKNQVKMLKPQLHDAVEGKSKDELENLLKMAETEFDKAEQAMRVAKELLQAVLGKKFGTIIHAQVSEYDAYTIRDGRKVRA</sequence>
<dbReference type="PANTHER" id="PTHR14145">
    <property type="entry name" value="26S PROTESOME SUBUNIT 6"/>
    <property type="match status" value="1"/>
</dbReference>
<dbReference type="Pfam" id="PF01399">
    <property type="entry name" value="PCI"/>
    <property type="match status" value="1"/>
</dbReference>
<dbReference type="InterPro" id="IPR019585">
    <property type="entry name" value="Rpn7/CSN1"/>
</dbReference>
<evidence type="ECO:0000313" key="11">
    <source>
        <dbReference type="Proteomes" id="UP000316621"/>
    </source>
</evidence>
<dbReference type="InterPro" id="IPR000717">
    <property type="entry name" value="PCI_dom"/>
</dbReference>
<dbReference type="AlphaFoldDB" id="A0A4Y7JC83"/>
<dbReference type="GO" id="GO:0005737">
    <property type="term" value="C:cytoplasm"/>
    <property type="evidence" value="ECO:0007669"/>
    <property type="project" value="UniProtKB-SubCell"/>
</dbReference>
<evidence type="ECO:0000256" key="3">
    <source>
        <dbReference type="ARBA" id="ARBA00008793"/>
    </source>
</evidence>
<feature type="domain" description="26S proteasome regulatory subunit Rpn7 N-terminal" evidence="9">
    <location>
        <begin position="40"/>
        <end position="193"/>
    </location>
</feature>
<reference evidence="10 11" key="1">
    <citation type="journal article" date="2018" name="Science">
        <title>The opium poppy genome and morphinan production.</title>
        <authorList>
            <person name="Guo L."/>
            <person name="Winzer T."/>
            <person name="Yang X."/>
            <person name="Li Y."/>
            <person name="Ning Z."/>
            <person name="He Z."/>
            <person name="Teodor R."/>
            <person name="Lu Y."/>
            <person name="Bowser T.A."/>
            <person name="Graham I.A."/>
            <person name="Ye K."/>
        </authorList>
    </citation>
    <scope>NUCLEOTIDE SEQUENCE [LARGE SCALE GENOMIC DNA]</scope>
    <source>
        <strain evidence="11">cv. HN1</strain>
        <tissue evidence="10">Leaves</tissue>
    </source>
</reference>
<evidence type="ECO:0000256" key="6">
    <source>
        <dbReference type="ARBA" id="ARBA00023242"/>
    </source>
</evidence>
<evidence type="ECO:0000256" key="7">
    <source>
        <dbReference type="SAM" id="Coils"/>
    </source>
</evidence>
<dbReference type="Gene3D" id="1.25.40.570">
    <property type="match status" value="1"/>
</dbReference>
<keyword evidence="11" id="KW-1185">Reference proteome</keyword>
<evidence type="ECO:0000256" key="2">
    <source>
        <dbReference type="ARBA" id="ARBA00004496"/>
    </source>
</evidence>
<feature type="domain" description="PCI" evidence="8">
    <location>
        <begin position="232"/>
        <end position="302"/>
    </location>
</feature>
<evidence type="ECO:0000256" key="4">
    <source>
        <dbReference type="ARBA" id="ARBA00022490"/>
    </source>
</evidence>
<dbReference type="OMA" id="SEYDAYT"/>
<dbReference type="Gramene" id="RZC57408">
    <property type="protein sequence ID" value="RZC57408"/>
    <property type="gene ID" value="C5167_004713"/>
</dbReference>
<dbReference type="PANTHER" id="PTHR14145:SF2">
    <property type="entry name" value="COP9 SIGNALOSOME COMPLEX SUBUNIT 1"/>
    <property type="match status" value="1"/>
</dbReference>
<comment type="subcellular location">
    <subcellularLocation>
        <location evidence="2">Cytoplasm</location>
    </subcellularLocation>
    <subcellularLocation>
        <location evidence="1">Nucleus</location>
    </subcellularLocation>
</comment>
<dbReference type="STRING" id="3469.A0A4Y7JC83"/>
<proteinExistence type="inferred from homology"/>
<dbReference type="Pfam" id="PF10602">
    <property type="entry name" value="RPN7"/>
    <property type="match status" value="1"/>
</dbReference>
<accession>A0A4Y7JC83</accession>
<keyword evidence="4" id="KW-0963">Cytoplasm</keyword>
<evidence type="ECO:0000256" key="1">
    <source>
        <dbReference type="ARBA" id="ARBA00004123"/>
    </source>
</evidence>
<feature type="coiled-coil region" evidence="7">
    <location>
        <begin position="390"/>
        <end position="417"/>
    </location>
</feature>
<keyword evidence="5" id="KW-0736">Signalosome</keyword>
<keyword evidence="7" id="KW-0175">Coiled coil</keyword>
<comment type="similarity">
    <text evidence="3">Belongs to the CSN1 family.</text>
</comment>
<keyword evidence="6" id="KW-0539">Nucleus</keyword>